<accession>A0ABV4X9H5</accession>
<proteinExistence type="predicted"/>
<evidence type="ECO:0000256" key="1">
    <source>
        <dbReference type="SAM" id="Coils"/>
    </source>
</evidence>
<keyword evidence="1" id="KW-0175">Coiled coil</keyword>
<dbReference type="EMBL" id="JBHFNQ010000167">
    <property type="protein sequence ID" value="MFB2879443.1"/>
    <property type="molecule type" value="Genomic_DNA"/>
</dbReference>
<reference evidence="2 3" key="1">
    <citation type="submission" date="2024-09" db="EMBL/GenBank/DDBJ databases">
        <title>Floridaenema gen nov. (Aerosakkonemataceae, Aerosakkonematales ord. nov., Cyanobacteria) from benthic tropical and subtropical fresh waters, with the description of four new species.</title>
        <authorList>
            <person name="Moretto J.A."/>
            <person name="Berthold D.E."/>
            <person name="Lefler F.W."/>
            <person name="Huang I.-S."/>
            <person name="Laughinghouse H. IV."/>
        </authorList>
    </citation>
    <scope>NUCLEOTIDE SEQUENCE [LARGE SCALE GENOMIC DNA]</scope>
    <source>
        <strain evidence="2 3">BLCC-F46</strain>
    </source>
</reference>
<evidence type="ECO:0000313" key="3">
    <source>
        <dbReference type="Proteomes" id="UP001576774"/>
    </source>
</evidence>
<dbReference type="Proteomes" id="UP001576774">
    <property type="component" value="Unassembled WGS sequence"/>
</dbReference>
<comment type="caution">
    <text evidence="2">The sequence shown here is derived from an EMBL/GenBank/DDBJ whole genome shotgun (WGS) entry which is preliminary data.</text>
</comment>
<sequence>MNNYTIITLGPSGAGKTVFLASLFKLLSIQGEHGFFLEVEDARKQKLLNKIYSEVISKETWPRGTRGEITKWTFTCCVKTPDLSKHPACQFTYFDYAGGLLTDTEAEEEDDNCFDFRQEIKKADAVLAIIDGLKAFSFMQDSALANSDVLVWLQRDLTNLMQLVDKCERHTPVHFIISKWDLLESSYSLLQVRNRLLEKVPEFKNVVHSRNKAGCPIRLIPVSSVGMGFATLQPDGQMKKKPGAIPRPFQVEVPLACVFIDGLQKEISKQIEKLKLEQKVILEQPTNVKANFDLLDQVNRGWLKIVNVIALSKLGIRPFLPDKYKINNETLQKLLDLAEQSVRVIEKKAQMTQDEIARKEALAAQETERLRRLQAESLKKVNDEETALNHAVNSFLNIHQKLVKDFPASDLRGAGV</sequence>
<dbReference type="InterPro" id="IPR027417">
    <property type="entry name" value="P-loop_NTPase"/>
</dbReference>
<dbReference type="SUPFAM" id="SSF52540">
    <property type="entry name" value="P-loop containing nucleoside triphosphate hydrolases"/>
    <property type="match status" value="1"/>
</dbReference>
<gene>
    <name evidence="2" type="ORF">ACE1CC_21525</name>
</gene>
<keyword evidence="3" id="KW-1185">Reference proteome</keyword>
<dbReference type="RefSeq" id="WP_413272486.1">
    <property type="nucleotide sequence ID" value="NZ_JBHFNQ010000167.1"/>
</dbReference>
<organism evidence="2 3">
    <name type="scientific">Floridaenema aerugineum BLCC-F46</name>
    <dbReference type="NCBI Taxonomy" id="3153654"/>
    <lineage>
        <taxon>Bacteria</taxon>
        <taxon>Bacillati</taxon>
        <taxon>Cyanobacteriota</taxon>
        <taxon>Cyanophyceae</taxon>
        <taxon>Oscillatoriophycideae</taxon>
        <taxon>Aerosakkonematales</taxon>
        <taxon>Aerosakkonemataceae</taxon>
        <taxon>Floridanema</taxon>
        <taxon>Floridanema aerugineum</taxon>
    </lineage>
</organism>
<evidence type="ECO:0000313" key="2">
    <source>
        <dbReference type="EMBL" id="MFB2879443.1"/>
    </source>
</evidence>
<name>A0ABV4X9H5_9CYAN</name>
<feature type="coiled-coil region" evidence="1">
    <location>
        <begin position="328"/>
        <end position="376"/>
    </location>
</feature>
<dbReference type="Gene3D" id="3.40.50.300">
    <property type="entry name" value="P-loop containing nucleotide triphosphate hydrolases"/>
    <property type="match status" value="1"/>
</dbReference>
<protein>
    <submittedName>
        <fullName evidence="2">Uncharacterized protein</fullName>
    </submittedName>
</protein>